<proteinExistence type="predicted"/>
<dbReference type="GeneID" id="2979008"/>
<dbReference type="KEGG" id="vg:2979008"/>
<dbReference type="EMBL" id="AY380826">
    <property type="protein sequence ID" value="AAU10985.1"/>
    <property type="molecule type" value="Genomic_DNA"/>
</dbReference>
<dbReference type="Proteomes" id="UP000106699">
    <property type="component" value="Segment"/>
</dbReference>
<keyword evidence="3" id="KW-1185">Reference proteome</keyword>
<protein>
    <submittedName>
        <fullName evidence="2">Uncharacterized protein</fullName>
    </submittedName>
</protein>
<organism evidence="2 3">
    <name type="scientific">lymphocystis disease virus-China</name>
    <dbReference type="NCBI Taxonomy" id="256729"/>
    <lineage>
        <taxon>Viruses</taxon>
        <taxon>Varidnaviria</taxon>
        <taxon>Bamfordvirae</taxon>
        <taxon>Nucleocytoviricota</taxon>
        <taxon>Megaviricetes</taxon>
        <taxon>Pimascovirales</taxon>
        <taxon>Pimascovirales incertae sedis</taxon>
        <taxon>Iridoviridae</taxon>
        <taxon>Alphairidovirinae</taxon>
        <taxon>Lymphocystivirus</taxon>
        <taxon>Lymphocystivirus paralichthys1</taxon>
        <taxon>Lymphocystis disease virus 2</taxon>
    </lineage>
</organism>
<dbReference type="RefSeq" id="YP_073646.1">
    <property type="nucleotide sequence ID" value="NC_005902.1"/>
</dbReference>
<evidence type="ECO:0000256" key="1">
    <source>
        <dbReference type="SAM" id="MobiDB-lite"/>
    </source>
</evidence>
<sequence>MIFTSDVLIHFFTRGALTRSFLIRQISSGSKGGGGSSLNSVHLSFPSKAA</sequence>
<name>Q677X2_9VIRU</name>
<feature type="region of interest" description="Disordered" evidence="1">
    <location>
        <begin position="28"/>
        <end position="50"/>
    </location>
</feature>
<evidence type="ECO:0000313" key="2">
    <source>
        <dbReference type="EMBL" id="AAU10985.1"/>
    </source>
</evidence>
<reference evidence="2 3" key="1">
    <citation type="journal article" date="2004" name="J. Virol.">
        <title>Complete genome sequence of lymphocystis disease virus isolated from China.</title>
        <authorList>
            <person name="Zhang Q.Y."/>
            <person name="Xiao F."/>
            <person name="Xie J."/>
            <person name="Li Z.Q."/>
            <person name="Gui J.F."/>
        </authorList>
    </citation>
    <scope>NUCLEOTIDE SEQUENCE [LARGE SCALE GENOMIC DNA]</scope>
</reference>
<accession>Q677X2</accession>
<evidence type="ECO:0000313" key="3">
    <source>
        <dbReference type="Proteomes" id="UP000106699"/>
    </source>
</evidence>